<dbReference type="CDD" id="cd00552">
    <property type="entry name" value="RaiA"/>
    <property type="match status" value="1"/>
</dbReference>
<evidence type="ECO:0000256" key="4">
    <source>
        <dbReference type="ARBA" id="ARBA00041148"/>
    </source>
</evidence>
<accession>A0ABS5I355</accession>
<comment type="caution">
    <text evidence="6">The sequence shown here is derived from an EMBL/GenBank/DDBJ whole genome shotgun (WGS) entry which is preliminary data.</text>
</comment>
<dbReference type="InterPro" id="IPR036567">
    <property type="entry name" value="RHF-like"/>
</dbReference>
<dbReference type="Gene3D" id="3.30.160.100">
    <property type="entry name" value="Ribosome hibernation promotion factor-like"/>
    <property type="match status" value="1"/>
</dbReference>
<evidence type="ECO:0000256" key="2">
    <source>
        <dbReference type="ARBA" id="ARBA00038434"/>
    </source>
</evidence>
<protein>
    <recommendedName>
        <fullName evidence="4">Ribosome hibernation promoting factor</fullName>
    </recommendedName>
    <alternativeName>
        <fullName evidence="5">Hibernation factor HPF</fullName>
    </alternativeName>
</protein>
<dbReference type="Pfam" id="PF02482">
    <property type="entry name" value="Ribosomal_S30AE"/>
    <property type="match status" value="1"/>
</dbReference>
<name>A0ABS5I355_9GAMM</name>
<dbReference type="SUPFAM" id="SSF69754">
    <property type="entry name" value="Ribosome binding protein Y (YfiA homologue)"/>
    <property type="match status" value="1"/>
</dbReference>
<evidence type="ECO:0000256" key="1">
    <source>
        <dbReference type="ARBA" id="ARBA00022845"/>
    </source>
</evidence>
<comment type="subunit">
    <text evidence="3">Associates exclusively with 100S ribosomes, which are dimers of 70S ribosomes.</text>
</comment>
<dbReference type="NCBIfam" id="TIGR00741">
    <property type="entry name" value="yfiA"/>
    <property type="match status" value="1"/>
</dbReference>
<organism evidence="6 7">
    <name type="scientific">Shewanella intestini</name>
    <dbReference type="NCBI Taxonomy" id="2017544"/>
    <lineage>
        <taxon>Bacteria</taxon>
        <taxon>Pseudomonadati</taxon>
        <taxon>Pseudomonadota</taxon>
        <taxon>Gammaproteobacteria</taxon>
        <taxon>Alteromonadales</taxon>
        <taxon>Shewanellaceae</taxon>
        <taxon>Shewanella</taxon>
    </lineage>
</organism>
<evidence type="ECO:0000313" key="7">
    <source>
        <dbReference type="Proteomes" id="UP000811844"/>
    </source>
</evidence>
<gene>
    <name evidence="6" type="primary">raiA</name>
    <name evidence="6" type="ORF">G3R48_10790</name>
</gene>
<comment type="similarity">
    <text evidence="2">Belongs to the HPF/YfiA ribosome-associated protein family. Short HPF subfamily.</text>
</comment>
<keyword evidence="1" id="KW-0810">Translation regulation</keyword>
<dbReference type="RefSeq" id="WP_153663968.1">
    <property type="nucleotide sequence ID" value="NZ_JAAIKR010000010.1"/>
</dbReference>
<evidence type="ECO:0000256" key="3">
    <source>
        <dbReference type="ARBA" id="ARBA00038695"/>
    </source>
</evidence>
<dbReference type="InterPro" id="IPR003489">
    <property type="entry name" value="RHF/RaiA"/>
</dbReference>
<keyword evidence="7" id="KW-1185">Reference proteome</keyword>
<sequence>MKINLSGHHVEVTETVKLHVEEKFAKIASHFPSLISLDVTVTKERGEYEVEVRTNYEGVSVAAKGADPVMWPAIAAAKKKLDAALKHRKGQLKADLHSKPDVTAPEIAYEKVQEMNLEK</sequence>
<reference evidence="6 7" key="1">
    <citation type="submission" date="2020-02" db="EMBL/GenBank/DDBJ databases">
        <title>Shewanella WXL01 sp. nov., a marine bacterium isolated from green algae in Luhuitou Fringing Reef (Northern South China Sea).</title>
        <authorList>
            <person name="Wang X."/>
        </authorList>
    </citation>
    <scope>NUCLEOTIDE SEQUENCE [LARGE SCALE GENOMIC DNA]</scope>
    <source>
        <strain evidence="6 7">MCCC 1A01895</strain>
    </source>
</reference>
<dbReference type="InterPro" id="IPR050574">
    <property type="entry name" value="HPF/YfiA_ribosome-assoc"/>
</dbReference>
<evidence type="ECO:0000256" key="5">
    <source>
        <dbReference type="ARBA" id="ARBA00041319"/>
    </source>
</evidence>
<dbReference type="PANTHER" id="PTHR33231:SF1">
    <property type="entry name" value="30S RIBOSOMAL PROTEIN"/>
    <property type="match status" value="1"/>
</dbReference>
<dbReference type="EMBL" id="JAAIKR010000010">
    <property type="protein sequence ID" value="MBR9728460.1"/>
    <property type="molecule type" value="Genomic_DNA"/>
</dbReference>
<dbReference type="Proteomes" id="UP000811844">
    <property type="component" value="Unassembled WGS sequence"/>
</dbReference>
<evidence type="ECO:0000313" key="6">
    <source>
        <dbReference type="EMBL" id="MBR9728460.1"/>
    </source>
</evidence>
<dbReference type="PANTHER" id="PTHR33231">
    <property type="entry name" value="30S RIBOSOMAL PROTEIN"/>
    <property type="match status" value="1"/>
</dbReference>
<proteinExistence type="inferred from homology"/>